<dbReference type="GO" id="GO:0016020">
    <property type="term" value="C:membrane"/>
    <property type="evidence" value="ECO:0007669"/>
    <property type="project" value="UniProtKB-SubCell"/>
</dbReference>
<evidence type="ECO:0000256" key="5">
    <source>
        <dbReference type="ARBA" id="ARBA00022640"/>
    </source>
</evidence>
<dbReference type="InterPro" id="IPR006703">
    <property type="entry name" value="G_AIG1"/>
</dbReference>
<dbReference type="Pfam" id="PF04548">
    <property type="entry name" value="AIG1"/>
    <property type="match status" value="1"/>
</dbReference>
<dbReference type="FunFam" id="3.40.50.300:FF:001252">
    <property type="entry name" value="AIG1 family protein"/>
    <property type="match status" value="1"/>
</dbReference>
<keyword evidence="10" id="KW-1002">Plastid outer membrane</keyword>
<evidence type="ECO:0000256" key="4">
    <source>
        <dbReference type="ARBA" id="ARBA00022528"/>
    </source>
</evidence>
<dbReference type="PANTHER" id="PTHR10903">
    <property type="entry name" value="GTPASE, IMAP FAMILY MEMBER-RELATED"/>
    <property type="match status" value="1"/>
</dbReference>
<keyword evidence="13" id="KW-1133">Transmembrane helix</keyword>
<sequence length="324" mass="37541">MKSENPKLTKMIMIGGTGDGKSSLGNFVLKKKDKSNAFRVSSEPNSQTQETIGSYGENDRENVFVIDTPGFQDSHGAETDTEHIKQMVDYIKKQKGIQAIVIVLSIHSPRLSDGIRTMIEIISNIFPISDFWEHVCIVWTKCYNYTPEEVIKQDIEIKKQDYYKELLKLAREITGVERIVLPMYFVDSKPIERLDNTRSDNEIKSLLGWARCLRPINVDKIKTADATYKMVIKEEKEFTEIIEVKKEHIKLKIYMKRREKRIPYRGKVSYTEWKQINSRIIFKPIIQQLADTSKEGFQKLLNEVGDSMFGFVTDGIVSRDRLML</sequence>
<keyword evidence="7" id="KW-0479">Metal-binding</keyword>
<evidence type="ECO:0000256" key="2">
    <source>
        <dbReference type="ARBA" id="ARBA00004167"/>
    </source>
</evidence>
<evidence type="ECO:0000256" key="11">
    <source>
        <dbReference type="ARBA" id="ARBA00022842"/>
    </source>
</evidence>
<evidence type="ECO:0000256" key="14">
    <source>
        <dbReference type="ARBA" id="ARBA00023134"/>
    </source>
</evidence>
<evidence type="ECO:0000256" key="15">
    <source>
        <dbReference type="ARBA" id="ARBA00023136"/>
    </source>
</evidence>
<keyword evidence="15" id="KW-0472">Membrane</keyword>
<dbReference type="EMBL" id="DS549190">
    <property type="protein sequence ID" value="EDR26445.1"/>
    <property type="molecule type" value="Genomic_DNA"/>
</dbReference>
<evidence type="ECO:0000256" key="10">
    <source>
        <dbReference type="ARBA" id="ARBA00022805"/>
    </source>
</evidence>
<proteinExistence type="predicted"/>
<name>B0EG99_ENTDS</name>
<dbReference type="OrthoDB" id="5985928at2759"/>
<evidence type="ECO:0000256" key="6">
    <source>
        <dbReference type="ARBA" id="ARBA00022692"/>
    </source>
</evidence>
<dbReference type="PANTHER" id="PTHR10903:SF135">
    <property type="entry name" value="TRANSLOCASE OF CHLOROPLAST 120, CHLOROPLASTIC-RELATED"/>
    <property type="match status" value="1"/>
</dbReference>
<dbReference type="GO" id="GO:0005525">
    <property type="term" value="F:GTP binding"/>
    <property type="evidence" value="ECO:0007669"/>
    <property type="project" value="UniProtKB-KW"/>
</dbReference>
<keyword evidence="3" id="KW-0813">Transport</keyword>
<evidence type="ECO:0000256" key="12">
    <source>
        <dbReference type="ARBA" id="ARBA00022927"/>
    </source>
</evidence>
<gene>
    <name evidence="18" type="ORF">EDI_234310</name>
</gene>
<dbReference type="GO" id="GO:0015031">
    <property type="term" value="P:protein transport"/>
    <property type="evidence" value="ECO:0007669"/>
    <property type="project" value="UniProtKB-KW"/>
</dbReference>
<accession>B0EG99</accession>
<dbReference type="VEuPathDB" id="AmoebaDB:EDI_234310"/>
<keyword evidence="12" id="KW-0653">Protein transport</keyword>
<keyword evidence="19" id="KW-1185">Reference proteome</keyword>
<evidence type="ECO:0000256" key="1">
    <source>
        <dbReference type="ARBA" id="ARBA00001946"/>
    </source>
</evidence>
<dbReference type="GO" id="GO:0046872">
    <property type="term" value="F:metal ion binding"/>
    <property type="evidence" value="ECO:0007669"/>
    <property type="project" value="UniProtKB-KW"/>
</dbReference>
<comment type="subcellular location">
    <subcellularLocation>
        <location evidence="2">Membrane</location>
        <topology evidence="2">Single-pass membrane protein</topology>
    </subcellularLocation>
    <subcellularLocation>
        <location evidence="16">Plastid</location>
        <location evidence="16">Chloroplast outer membrane</location>
    </subcellularLocation>
</comment>
<keyword evidence="14" id="KW-0342">GTP-binding</keyword>
<evidence type="ECO:0000256" key="16">
    <source>
        <dbReference type="ARBA" id="ARBA00024013"/>
    </source>
</evidence>
<evidence type="ECO:0000313" key="18">
    <source>
        <dbReference type="EMBL" id="EDR26445.1"/>
    </source>
</evidence>
<evidence type="ECO:0000256" key="7">
    <source>
        <dbReference type="ARBA" id="ARBA00022723"/>
    </source>
</evidence>
<organism evidence="19">
    <name type="scientific">Entamoeba dispar (strain ATCC PRA-260 / SAW760)</name>
    <dbReference type="NCBI Taxonomy" id="370354"/>
    <lineage>
        <taxon>Eukaryota</taxon>
        <taxon>Amoebozoa</taxon>
        <taxon>Evosea</taxon>
        <taxon>Archamoebae</taxon>
        <taxon>Mastigamoebida</taxon>
        <taxon>Entamoebidae</taxon>
        <taxon>Entamoeba</taxon>
    </lineage>
</organism>
<keyword evidence="8" id="KW-0547">Nucleotide-binding</keyword>
<keyword evidence="5" id="KW-0934">Plastid</keyword>
<dbReference type="SUPFAM" id="SSF52540">
    <property type="entry name" value="P-loop containing nucleoside triphosphate hydrolases"/>
    <property type="match status" value="1"/>
</dbReference>
<evidence type="ECO:0000256" key="13">
    <source>
        <dbReference type="ARBA" id="ARBA00022989"/>
    </source>
</evidence>
<dbReference type="GeneID" id="5882307"/>
<dbReference type="InterPro" id="IPR027417">
    <property type="entry name" value="P-loop_NTPase"/>
</dbReference>
<dbReference type="OMA" id="NGMERIV"/>
<reference evidence="19" key="1">
    <citation type="submission" date="2007-12" db="EMBL/GenBank/DDBJ databases">
        <title>Annotation of Entamoeba dispar SAW760.</title>
        <authorList>
            <person name="Lorenzi H."/>
            <person name="Inman J."/>
            <person name="Schobel S."/>
            <person name="Amedeo P."/>
            <person name="Caler E."/>
        </authorList>
    </citation>
    <scope>NUCLEOTIDE SEQUENCE [LARGE SCALE GENOMIC DNA]</scope>
    <source>
        <strain evidence="19">ATCC PRA-260 / SAW760</strain>
    </source>
</reference>
<keyword evidence="9" id="KW-0378">Hydrolase</keyword>
<evidence type="ECO:0000259" key="17">
    <source>
        <dbReference type="PROSITE" id="PS51720"/>
    </source>
</evidence>
<dbReference type="KEGG" id="edi:EDI_234310"/>
<dbReference type="PROSITE" id="PS51720">
    <property type="entry name" value="G_AIG1"/>
    <property type="match status" value="1"/>
</dbReference>
<dbReference type="InterPro" id="IPR045058">
    <property type="entry name" value="GIMA/IAN/Toc"/>
</dbReference>
<dbReference type="eggNOG" id="ENOG502RGAF">
    <property type="taxonomic scope" value="Eukaryota"/>
</dbReference>
<keyword evidence="11" id="KW-0460">Magnesium</keyword>
<feature type="domain" description="AIG1-type G" evidence="17">
    <location>
        <begin position="6"/>
        <end position="237"/>
    </location>
</feature>
<dbReference type="RefSeq" id="XP_001737277.1">
    <property type="nucleotide sequence ID" value="XM_001737225.1"/>
</dbReference>
<evidence type="ECO:0000256" key="3">
    <source>
        <dbReference type="ARBA" id="ARBA00022448"/>
    </source>
</evidence>
<protein>
    <recommendedName>
        <fullName evidence="17">AIG1-type G domain-containing protein</fullName>
    </recommendedName>
</protein>
<keyword evidence="4" id="KW-0150">Chloroplast</keyword>
<evidence type="ECO:0000256" key="9">
    <source>
        <dbReference type="ARBA" id="ARBA00022801"/>
    </source>
</evidence>
<evidence type="ECO:0000256" key="8">
    <source>
        <dbReference type="ARBA" id="ARBA00022741"/>
    </source>
</evidence>
<keyword evidence="6" id="KW-0812">Transmembrane</keyword>
<dbReference type="Proteomes" id="UP000008076">
    <property type="component" value="Unassembled WGS sequence"/>
</dbReference>
<dbReference type="AlphaFoldDB" id="B0EG99"/>
<dbReference type="GO" id="GO:0016787">
    <property type="term" value="F:hydrolase activity"/>
    <property type="evidence" value="ECO:0007669"/>
    <property type="project" value="UniProtKB-KW"/>
</dbReference>
<evidence type="ECO:0000313" key="19">
    <source>
        <dbReference type="Proteomes" id="UP000008076"/>
    </source>
</evidence>
<comment type="cofactor">
    <cofactor evidence="1">
        <name>Mg(2+)</name>
        <dbReference type="ChEBI" id="CHEBI:18420"/>
    </cofactor>
</comment>
<dbReference type="Gene3D" id="3.40.50.300">
    <property type="entry name" value="P-loop containing nucleotide triphosphate hydrolases"/>
    <property type="match status" value="1"/>
</dbReference>